<name>A0A5A7MTW7_9PROT</name>
<protein>
    <recommendedName>
        <fullName evidence="4">DUF11 domain-containing protein</fullName>
    </recommendedName>
</protein>
<evidence type="ECO:0008006" key="4">
    <source>
        <dbReference type="Google" id="ProtNLM"/>
    </source>
</evidence>
<comment type="caution">
    <text evidence="2">The sequence shown here is derived from an EMBL/GenBank/DDBJ whole genome shotgun (WGS) entry which is preliminary data.</text>
</comment>
<organism evidence="2 3">
    <name type="scientific">Iodidimonas gelatinilytica</name>
    <dbReference type="NCBI Taxonomy" id="1236966"/>
    <lineage>
        <taxon>Bacteria</taxon>
        <taxon>Pseudomonadati</taxon>
        <taxon>Pseudomonadota</taxon>
        <taxon>Alphaproteobacteria</taxon>
        <taxon>Iodidimonadales</taxon>
        <taxon>Iodidimonadaceae</taxon>
        <taxon>Iodidimonas</taxon>
    </lineage>
</organism>
<dbReference type="EMBL" id="BKCL01000024">
    <property type="protein sequence ID" value="GEQ99370.1"/>
    <property type="molecule type" value="Genomic_DNA"/>
</dbReference>
<accession>A0A5A7MTW7</accession>
<feature type="signal peptide" evidence="1">
    <location>
        <begin position="1"/>
        <end position="23"/>
    </location>
</feature>
<dbReference type="AlphaFoldDB" id="A0A5A7MTW7"/>
<gene>
    <name evidence="2" type="ORF">JCM17844_30070</name>
</gene>
<sequence length="286" mass="28071">MKTLNKLALSSALVALMAGTAHAQATDTITLAVTGGGTIQNEVNLVDTAVLAGQSGTLEFTITPTNPNGDPWGVNGLTSAGLVELTLDNAVFGNPVSQTAVADTGDGSCAAGVQAVTAGSTDSSIIFEIANIENCADPLAASGVLEITVPFALSSIAAANFSVGVEAVVGDTTLADTTAYEVNGGPLVEVGPAFVVTVDETGAAGATDRTLALGTATEKSFTQFTADVATDGVFTAQLGSIDVAAGNNATNLVGGTVGVPSDFDVSISGVSVAGIDKFTVGAVDVA</sequence>
<dbReference type="Proteomes" id="UP000322084">
    <property type="component" value="Unassembled WGS sequence"/>
</dbReference>
<proteinExistence type="predicted"/>
<evidence type="ECO:0000256" key="1">
    <source>
        <dbReference type="SAM" id="SignalP"/>
    </source>
</evidence>
<dbReference type="RefSeq" id="WP_150001479.1">
    <property type="nucleotide sequence ID" value="NZ_BKCL01000024.1"/>
</dbReference>
<evidence type="ECO:0000313" key="2">
    <source>
        <dbReference type="EMBL" id="GEQ99370.1"/>
    </source>
</evidence>
<keyword evidence="1" id="KW-0732">Signal</keyword>
<reference evidence="2 3" key="1">
    <citation type="submission" date="2019-09" db="EMBL/GenBank/DDBJ databases">
        <title>NBRP : Genome information of microbial organism related human and environment.</title>
        <authorList>
            <person name="Hattori M."/>
            <person name="Oshima K."/>
            <person name="Inaba H."/>
            <person name="Suda W."/>
            <person name="Sakamoto M."/>
            <person name="Iino T."/>
            <person name="Kitahara M."/>
            <person name="Oshida Y."/>
            <person name="Iida T."/>
            <person name="Kudo T."/>
            <person name="Itoh T."/>
            <person name="Ohkuma M."/>
        </authorList>
    </citation>
    <scope>NUCLEOTIDE SEQUENCE [LARGE SCALE GENOMIC DNA]</scope>
    <source>
        <strain evidence="2 3">Hi-2</strain>
    </source>
</reference>
<feature type="chain" id="PRO_5022756828" description="DUF11 domain-containing protein" evidence="1">
    <location>
        <begin position="24"/>
        <end position="286"/>
    </location>
</feature>
<evidence type="ECO:0000313" key="3">
    <source>
        <dbReference type="Proteomes" id="UP000322084"/>
    </source>
</evidence>